<dbReference type="Pfam" id="PF00063">
    <property type="entry name" value="Myosin_head"/>
    <property type="match status" value="1"/>
</dbReference>
<dbReference type="InterPro" id="IPR001609">
    <property type="entry name" value="Myosin_head_motor_dom-like"/>
</dbReference>
<keyword evidence="9 10" id="KW-0009">Actin-binding</keyword>
<dbReference type="Gene3D" id="3.30.70.1590">
    <property type="match status" value="1"/>
</dbReference>
<accession>A0ABC8IU22</accession>
<evidence type="ECO:0000256" key="12">
    <source>
        <dbReference type="SAM" id="MobiDB-lite"/>
    </source>
</evidence>
<evidence type="ECO:0000256" key="11">
    <source>
        <dbReference type="SAM" id="Coils"/>
    </source>
</evidence>
<keyword evidence="8 10" id="KW-0505">Motor protein</keyword>
<feature type="coiled-coil region" evidence="11">
    <location>
        <begin position="1112"/>
        <end position="1174"/>
    </location>
</feature>
<dbReference type="PROSITE" id="PS51126">
    <property type="entry name" value="DILUTE"/>
    <property type="match status" value="1"/>
</dbReference>
<name>A0ABC8IU22_ERUVS</name>
<organism evidence="16 17">
    <name type="scientific">Eruca vesicaria subsp. sativa</name>
    <name type="common">Garden rocket</name>
    <name type="synonym">Eruca sativa</name>
    <dbReference type="NCBI Taxonomy" id="29727"/>
    <lineage>
        <taxon>Eukaryota</taxon>
        <taxon>Viridiplantae</taxon>
        <taxon>Streptophyta</taxon>
        <taxon>Embryophyta</taxon>
        <taxon>Tracheophyta</taxon>
        <taxon>Spermatophyta</taxon>
        <taxon>Magnoliopsida</taxon>
        <taxon>eudicotyledons</taxon>
        <taxon>Gunneridae</taxon>
        <taxon>Pentapetalae</taxon>
        <taxon>rosids</taxon>
        <taxon>malvids</taxon>
        <taxon>Brassicales</taxon>
        <taxon>Brassicaceae</taxon>
        <taxon>Brassiceae</taxon>
        <taxon>Eruca</taxon>
    </lineage>
</organism>
<dbReference type="Gene3D" id="2.30.30.360">
    <property type="entry name" value="Myosin S1 fragment, N-terminal"/>
    <property type="match status" value="1"/>
</dbReference>
<dbReference type="InterPro" id="IPR008989">
    <property type="entry name" value="Myosin_S1_N"/>
</dbReference>
<dbReference type="PROSITE" id="PS50096">
    <property type="entry name" value="IQ"/>
    <property type="match status" value="3"/>
</dbReference>
<dbReference type="SMART" id="SM01132">
    <property type="entry name" value="DIL"/>
    <property type="match status" value="1"/>
</dbReference>
<dbReference type="PROSITE" id="PS51456">
    <property type="entry name" value="MYOSIN_MOTOR"/>
    <property type="match status" value="1"/>
</dbReference>
<evidence type="ECO:0000256" key="6">
    <source>
        <dbReference type="ARBA" id="ARBA00023054"/>
    </source>
</evidence>
<keyword evidence="6 11" id="KW-0175">Coiled coil</keyword>
<dbReference type="InterPro" id="IPR027417">
    <property type="entry name" value="P-loop_NTPase"/>
</dbReference>
<evidence type="ECO:0000259" key="15">
    <source>
        <dbReference type="PROSITE" id="PS51844"/>
    </source>
</evidence>
<evidence type="ECO:0000256" key="4">
    <source>
        <dbReference type="ARBA" id="ARBA00022840"/>
    </source>
</evidence>
<evidence type="ECO:0000256" key="9">
    <source>
        <dbReference type="ARBA" id="ARBA00023203"/>
    </source>
</evidence>
<dbReference type="PROSITE" id="PS51844">
    <property type="entry name" value="SH3_LIKE"/>
    <property type="match status" value="1"/>
</dbReference>
<evidence type="ECO:0000256" key="3">
    <source>
        <dbReference type="ARBA" id="ARBA00022741"/>
    </source>
</evidence>
<dbReference type="InterPro" id="IPR004009">
    <property type="entry name" value="SH3_Myosin"/>
</dbReference>
<evidence type="ECO:0000256" key="10">
    <source>
        <dbReference type="PROSITE-ProRule" id="PRU00782"/>
    </source>
</evidence>
<feature type="coiled-coil region" evidence="11">
    <location>
        <begin position="1009"/>
        <end position="1079"/>
    </location>
</feature>
<dbReference type="SMART" id="SM00242">
    <property type="entry name" value="MYSc"/>
    <property type="match status" value="1"/>
</dbReference>
<dbReference type="GO" id="GO:0003779">
    <property type="term" value="F:actin binding"/>
    <property type="evidence" value="ECO:0007669"/>
    <property type="project" value="UniProtKB-KW"/>
</dbReference>
<feature type="compositionally biased region" description="Polar residues" evidence="12">
    <location>
        <begin position="1366"/>
        <end position="1375"/>
    </location>
</feature>
<evidence type="ECO:0000256" key="1">
    <source>
        <dbReference type="ARBA" id="ARBA00008049"/>
    </source>
</evidence>
<gene>
    <name evidence="16" type="ORF">ERUC_LOCUS2810</name>
</gene>
<evidence type="ECO:0000259" key="14">
    <source>
        <dbReference type="PROSITE" id="PS51456"/>
    </source>
</evidence>
<proteinExistence type="inferred from homology"/>
<comment type="similarity">
    <text evidence="1">Belongs to the TRAFAC class myosin-kinesin ATPase superfamily. Myosin family. Plant myosin class XI subfamily.</text>
</comment>
<dbReference type="InterPro" id="IPR036961">
    <property type="entry name" value="Kinesin_motor_dom_sf"/>
</dbReference>
<dbReference type="GO" id="GO:0016459">
    <property type="term" value="C:myosin complex"/>
    <property type="evidence" value="ECO:0007669"/>
    <property type="project" value="UniProtKB-KW"/>
</dbReference>
<dbReference type="Pfam" id="PF00612">
    <property type="entry name" value="IQ"/>
    <property type="match status" value="2"/>
</dbReference>
<dbReference type="FunFam" id="1.10.10.820:FF:000001">
    <property type="entry name" value="Myosin heavy chain"/>
    <property type="match status" value="1"/>
</dbReference>
<dbReference type="FunFam" id="1.20.58.530:FF:000002">
    <property type="entry name" value="Class V myosin"/>
    <property type="match status" value="1"/>
</dbReference>
<dbReference type="SMART" id="SM00015">
    <property type="entry name" value="IQ"/>
    <property type="match status" value="5"/>
</dbReference>
<keyword evidence="4 10" id="KW-0067">ATP-binding</keyword>
<feature type="binding site" evidence="10">
    <location>
        <begin position="155"/>
        <end position="162"/>
    </location>
    <ligand>
        <name>ATP</name>
        <dbReference type="ChEBI" id="CHEBI:30616"/>
    </ligand>
</feature>
<feature type="compositionally biased region" description="Basic and acidic residues" evidence="12">
    <location>
        <begin position="1451"/>
        <end position="1471"/>
    </location>
</feature>
<reference evidence="16 17" key="1">
    <citation type="submission" date="2022-03" db="EMBL/GenBank/DDBJ databases">
        <authorList>
            <person name="Macdonald S."/>
            <person name="Ahmed S."/>
            <person name="Newling K."/>
        </authorList>
    </citation>
    <scope>NUCLEOTIDE SEQUENCE [LARGE SCALE GENOMIC DNA]</scope>
</reference>
<feature type="domain" description="Myosin motor" evidence="14">
    <location>
        <begin position="61"/>
        <end position="731"/>
    </location>
</feature>
<evidence type="ECO:0000256" key="8">
    <source>
        <dbReference type="ARBA" id="ARBA00023175"/>
    </source>
</evidence>
<dbReference type="EMBL" id="CAKOAT010054045">
    <property type="protein sequence ID" value="CAH8300672.1"/>
    <property type="molecule type" value="Genomic_DNA"/>
</dbReference>
<dbReference type="Gene3D" id="1.10.10.820">
    <property type="match status" value="1"/>
</dbReference>
<feature type="compositionally biased region" description="Basic and acidic residues" evidence="12">
    <location>
        <begin position="1491"/>
        <end position="1510"/>
    </location>
</feature>
<keyword evidence="17" id="KW-1185">Reference proteome</keyword>
<dbReference type="Pfam" id="PF02736">
    <property type="entry name" value="Myosin_N"/>
    <property type="match status" value="1"/>
</dbReference>
<evidence type="ECO:0000256" key="7">
    <source>
        <dbReference type="ARBA" id="ARBA00023123"/>
    </source>
</evidence>
<dbReference type="GO" id="GO:0003774">
    <property type="term" value="F:cytoskeletal motor activity"/>
    <property type="evidence" value="ECO:0007669"/>
    <property type="project" value="UniProtKB-UniRule"/>
</dbReference>
<dbReference type="FunFam" id="1.20.120.720:FF:000011">
    <property type="entry name" value="Myosin 2"/>
    <property type="match status" value="1"/>
</dbReference>
<feature type="compositionally biased region" description="Polar residues" evidence="12">
    <location>
        <begin position="1432"/>
        <end position="1441"/>
    </location>
</feature>
<dbReference type="SUPFAM" id="SSF52540">
    <property type="entry name" value="P-loop containing nucleoside triphosphate hydrolases"/>
    <property type="match status" value="2"/>
</dbReference>
<dbReference type="Gene3D" id="1.20.58.530">
    <property type="match status" value="1"/>
</dbReference>
<feature type="domain" description="Myosin N-terminal SH3-like" evidence="15">
    <location>
        <begin position="8"/>
        <end position="56"/>
    </location>
</feature>
<feature type="region of interest" description="Disordered" evidence="12">
    <location>
        <begin position="1428"/>
        <end position="1539"/>
    </location>
</feature>
<protein>
    <submittedName>
        <fullName evidence="16">Uncharacterized protein</fullName>
    </submittedName>
</protein>
<dbReference type="GO" id="GO:0005524">
    <property type="term" value="F:ATP binding"/>
    <property type="evidence" value="ECO:0007669"/>
    <property type="project" value="UniProtKB-UniRule"/>
</dbReference>
<feature type="region of interest" description="Actin-binding" evidence="10">
    <location>
        <begin position="612"/>
        <end position="634"/>
    </location>
</feature>
<dbReference type="Gene3D" id="3.40.850.10">
    <property type="entry name" value="Kinesin motor domain"/>
    <property type="match status" value="1"/>
</dbReference>
<feature type="compositionally biased region" description="Low complexity" evidence="12">
    <location>
        <begin position="1511"/>
        <end position="1522"/>
    </location>
</feature>
<sequence length="1770" mass="200311">MAASAKVSVGSHVWVEDPEEAWIDGEVEEANSDEITVNCSGKTVVAKVNAVYPKDPEFPELGVDDMTKLAYLHEPGLLLNLKCRYDANEIYTYTGNILIAVNPFKRLPHLYGTDTMKQYKGTPFGELSPHPFAVADSAYRKMINEGVSQAILVSGESGAGKTESTKMLMRFLAYMGGRAESEGRSVEQQVLESNPVLEAFGNAKTVRNNNSSRFGKFVEIQFDQRGRISGAAIRTYLLERSRVCQVSDPERNYHCFYMLCAAPEQETERYKLDKPSTFRYLNQSNCYALDGLDDSKEYLATKKAMEVVGIDSEDQDAIFRVVAAILHLGNIEFVKGEESEASEPKDEKSKFHLKTAAELFMCDEKALEDSLCKRVMVTRDESITKSLDPDSAALGRDALAKIVYSKLFDWLVTKINNSIGQDPNSKHIIGVLDIYGFESFKTNSFEQFCINLTNEKLQQHFNQHVFKMEQEEYTKEEIDWSYIEFIDNQDILDLIEKKPGGIIALLDEACMFPRSTHDTFAQKLYQTFKDHKRFAKPKLAQTDFTISHYAGDVTYQTELFLDKNKDYVVGEHQALLSSSECSFVSSLFPPMSEESSKTSKFSSIGSQFKHQLQSLLESLSTTEPHYIRCVKPNNLLKPEIFENINILQQLRCGGVMEAIRISCAGYPTRKPFNEFLTRFKILAPETTTRSNDEVDACKKLLAKVDLKGFQIGKTKVFLRAGQMAELDAHRAEVLGRSARIIQRKVLTHQSRKKFLLLQAASTDIQALCRGQVARVLFEKMRREVACLRIQKHARSYICHKSYKSLCSSACSVQTGMRAKAARVELQFRKKRRAAIIIQSQMRRCLCHRHYVRLKKAAITTQCGWRVRVARRELRNLKMAAKEAGALQDAKSKLENQLGELSSNLEFEKQMRMETEEAKAQEIEALQLKLKETQETKSAEILKLQSALQDMQLEIEELSKGLEMSNDLSSENEQLKELVSSFQNKNDGDVSKLSEERIKQEVPVIDQTAIIKLEAENQQLKELVSSLEEKIDALDRKHDETSSNITEQLKENVSSDYEIVSNLSAENERLKALVDSLEKKIDGNNSSEGQKERKSILIEEILTEDGSIDKEMVNELVAQNKDLNELVSSLEKKYEEASRLCEERLKQAVDAETKLIEAKTSMLRLQERVSDMETEDHIRRKQALANSTSQRMSPQVSFTGASVNIFFTISHTSRLDFFEAIFDSFFFNLLQENGHHESLAPIPAKKTGTESTRIEQQPHEFVDVLLKCVSQNVGFSHGKPVAAITIYKCLIHWKIFEADKTSIFDRIVPVFGSAIENQEDDNHLAYWLTNTTTLLFLLQRSLKHSPTGSSPTKPPQPTSFFGKMTQGFRSTSSPSLSTDVVQQVDARYPALLFKQQLTAYVETMYGIIRENFKREVSSLLSSCIQDLKKQSHDSSVVKSPSKLSEHNSPAKPSEDNDSPSKKTGENSLKKSSADNSPAKSKSSEENVAAKSSVDDKSPKSTEEKSLNKSSEENLPSKSSSPKQLSEEDSPAKEGQPEMLSEENSWQSIIGLLNYNLVTWKKNYVTIFLYLSFTSLLNFLTKNILFQVPPFLVQKIFSQTFQYINVQLFNSLLLEQEYCTFNMGKEVKAGLDELDSWCSKATEEFVGSSWDELKPTRQAVVLLVTELKSTITYDDLTTNLCPVLSTQQLYRICTLCNDEDHNDHNLSPEVISNLKLLMTNEDEESRSFLLDDDSSIPFETDEIANCMQEKDFANVKSVSELADNPNFHFLND</sequence>
<dbReference type="InterPro" id="IPR036018">
    <property type="entry name" value="MYSc_Myo11"/>
</dbReference>
<keyword evidence="3 10" id="KW-0547">Nucleotide-binding</keyword>
<dbReference type="InterPro" id="IPR000048">
    <property type="entry name" value="IQ_motif_EF-hand-BS"/>
</dbReference>
<evidence type="ECO:0000313" key="17">
    <source>
        <dbReference type="Proteomes" id="UP001642260"/>
    </source>
</evidence>
<feature type="region of interest" description="Disordered" evidence="12">
    <location>
        <begin position="1344"/>
        <end position="1375"/>
    </location>
</feature>
<dbReference type="PANTHER" id="PTHR13140">
    <property type="entry name" value="MYOSIN"/>
    <property type="match status" value="1"/>
</dbReference>
<dbReference type="FunFam" id="1.20.5.190:FF:000001">
    <property type="entry name" value="unconventional myosin-Va"/>
    <property type="match status" value="1"/>
</dbReference>
<evidence type="ECO:0000256" key="5">
    <source>
        <dbReference type="ARBA" id="ARBA00022860"/>
    </source>
</evidence>
<feature type="domain" description="Dilute" evidence="13">
    <location>
        <begin position="1304"/>
        <end position="1718"/>
    </location>
</feature>
<dbReference type="GO" id="GO:0030048">
    <property type="term" value="P:actin filament-based movement"/>
    <property type="evidence" value="ECO:0007669"/>
    <property type="project" value="UniProtKB-ARBA"/>
</dbReference>
<keyword evidence="5" id="KW-0112">Calmodulin-binding</keyword>
<dbReference type="PRINTS" id="PR00193">
    <property type="entry name" value="MYOSINHEAVY"/>
</dbReference>
<keyword evidence="2" id="KW-0677">Repeat</keyword>
<evidence type="ECO:0000313" key="16">
    <source>
        <dbReference type="EMBL" id="CAH8300672.1"/>
    </source>
</evidence>
<dbReference type="Gene3D" id="1.20.120.720">
    <property type="entry name" value="Myosin VI head, motor domain, U50 subdomain"/>
    <property type="match status" value="1"/>
</dbReference>
<evidence type="ECO:0000259" key="13">
    <source>
        <dbReference type="PROSITE" id="PS51126"/>
    </source>
</evidence>
<evidence type="ECO:0000256" key="2">
    <source>
        <dbReference type="ARBA" id="ARBA00022737"/>
    </source>
</evidence>
<dbReference type="PANTHER" id="PTHR13140:SF761">
    <property type="entry name" value="MYOSIN-7"/>
    <property type="match status" value="1"/>
</dbReference>
<dbReference type="Pfam" id="PF01843">
    <property type="entry name" value="DIL"/>
    <property type="match status" value="1"/>
</dbReference>
<feature type="coiled-coil region" evidence="11">
    <location>
        <begin position="876"/>
        <end position="984"/>
    </location>
</feature>
<dbReference type="Gene3D" id="1.20.5.190">
    <property type="match status" value="3"/>
</dbReference>
<dbReference type="CDD" id="cd01384">
    <property type="entry name" value="MYSc_Myo11"/>
    <property type="match status" value="1"/>
</dbReference>
<comment type="caution">
    <text evidence="16">The sequence shown here is derived from an EMBL/GenBank/DDBJ whole genome shotgun (WGS) entry which is preliminary data.</text>
</comment>
<dbReference type="Proteomes" id="UP001642260">
    <property type="component" value="Unassembled WGS sequence"/>
</dbReference>
<dbReference type="InterPro" id="IPR002710">
    <property type="entry name" value="Dilute_dom"/>
</dbReference>
<dbReference type="GO" id="GO:0005516">
    <property type="term" value="F:calmodulin binding"/>
    <property type="evidence" value="ECO:0007669"/>
    <property type="project" value="UniProtKB-KW"/>
</dbReference>
<keyword evidence="7 10" id="KW-0518">Myosin</keyword>